<keyword evidence="2" id="KW-1133">Transmembrane helix</keyword>
<keyword evidence="2" id="KW-0472">Membrane</keyword>
<keyword evidence="2" id="KW-0812">Transmembrane</keyword>
<dbReference type="EMBL" id="CAJNNV010015141">
    <property type="protein sequence ID" value="CAE8603237.1"/>
    <property type="molecule type" value="Genomic_DNA"/>
</dbReference>
<proteinExistence type="predicted"/>
<evidence type="ECO:0000313" key="3">
    <source>
        <dbReference type="EMBL" id="CAE8603237.1"/>
    </source>
</evidence>
<comment type="caution">
    <text evidence="3">The sequence shown here is derived from an EMBL/GenBank/DDBJ whole genome shotgun (WGS) entry which is preliminary data.</text>
</comment>
<dbReference type="AlphaFoldDB" id="A0A813EZI7"/>
<name>A0A813EZI7_POLGL</name>
<protein>
    <submittedName>
        <fullName evidence="3">Uncharacterized protein</fullName>
    </submittedName>
</protein>
<gene>
    <name evidence="3" type="ORF">PGLA1383_LOCUS21453</name>
</gene>
<evidence type="ECO:0000313" key="4">
    <source>
        <dbReference type="Proteomes" id="UP000654075"/>
    </source>
</evidence>
<feature type="transmembrane region" description="Helical" evidence="2">
    <location>
        <begin position="505"/>
        <end position="523"/>
    </location>
</feature>
<sequence>MKKVISMMNGYDFPHLKNPKNFTRRLSPHECDHDICTLLNYAQQSETRAKDKQISTWAYLDALADFEAYLSIHPDYGFGLINTAPVIEYYLPDGGYWYLDFTDEAVQHKYINHEGRQLEAEETAQPISSYLENTIYAFHPKLIAAKSTLTVLQKVKTEQPETAAIDSYIDMGIATESDKSTPSTHYSTYTQPKFAFYKDAGNDNMDLYQIGQHFTAKDIYAYYLSMPVLAESARRGRSHDDDKTMWRRADFDRNVYVNADELPEEIYARGRILAMEDLTAELSPYDYSTHNLTGDQANHFEVAVWIWPTAVEMSERNGDCEQPPPPHDAPNYPSAAEHADRIEATYIEERDLDMTSGPHDRATTAALCQCHEDELSCGALSGRLEGRYMEKLRTIHDATINDVNLWIRHRRPERTTFPGLFYAIYYPHRRMLIKQQAWRFMIAMIKNQRWINKVGTYGVASAQYHWGRMAALIFRLLYYTFPEIAWAFVYVEYYLMLLPESCDRVLPLTILLFLTALGLPLSWKKTGVGTKRTHEEVESLVGRLLWTTYICPTLRPILQFADPPRGLKLINDMYDTAAKVALEQFWGNEEYHRTVLGGAPKPKDTEELKEYVILGMNFPPSMFQIHLQFIQFPLLPFHDSQLQKGEHFTYRRFFPLGYLQKALALGDAVKMENVTMETDLETILEKVKAAGVDYDIFHAAQIKKAHGLQHRLAGTAWKEDCFAYRVHGDQVTEKGSDGNFEVKPDMCSKQVQKDDAKALQNYGRPYKDDKPTGTYYKYAKEPKDVVGFCDVSR</sequence>
<dbReference type="Proteomes" id="UP000654075">
    <property type="component" value="Unassembled WGS sequence"/>
</dbReference>
<feature type="region of interest" description="Disordered" evidence="1">
    <location>
        <begin position="315"/>
        <end position="335"/>
    </location>
</feature>
<feature type="transmembrane region" description="Helical" evidence="2">
    <location>
        <begin position="476"/>
        <end position="493"/>
    </location>
</feature>
<reference evidence="3" key="1">
    <citation type="submission" date="2021-02" db="EMBL/GenBank/DDBJ databases">
        <authorList>
            <person name="Dougan E. K."/>
            <person name="Rhodes N."/>
            <person name="Thang M."/>
            <person name="Chan C."/>
        </authorList>
    </citation>
    <scope>NUCLEOTIDE SEQUENCE</scope>
</reference>
<keyword evidence="4" id="KW-1185">Reference proteome</keyword>
<evidence type="ECO:0000256" key="2">
    <source>
        <dbReference type="SAM" id="Phobius"/>
    </source>
</evidence>
<accession>A0A813EZI7</accession>
<organism evidence="3 4">
    <name type="scientific">Polarella glacialis</name>
    <name type="common">Dinoflagellate</name>
    <dbReference type="NCBI Taxonomy" id="89957"/>
    <lineage>
        <taxon>Eukaryota</taxon>
        <taxon>Sar</taxon>
        <taxon>Alveolata</taxon>
        <taxon>Dinophyceae</taxon>
        <taxon>Suessiales</taxon>
        <taxon>Suessiaceae</taxon>
        <taxon>Polarella</taxon>
    </lineage>
</organism>
<evidence type="ECO:0000256" key="1">
    <source>
        <dbReference type="SAM" id="MobiDB-lite"/>
    </source>
</evidence>